<feature type="region of interest" description="Disordered" evidence="1">
    <location>
        <begin position="109"/>
        <end position="245"/>
    </location>
</feature>
<dbReference type="GO" id="GO:0004674">
    <property type="term" value="F:protein serine/threonine kinase activity"/>
    <property type="evidence" value="ECO:0007669"/>
    <property type="project" value="TreeGrafter"/>
</dbReference>
<evidence type="ECO:0000313" key="2">
    <source>
        <dbReference type="EMBL" id="CDO99684.1"/>
    </source>
</evidence>
<sequence length="343" mass="38757">MAFYGFKGDVDECYWAPYMSSTCDYDALLPPPASLAYSSYEVNEPRLYSYNFFDSYATQPVQNYSVHSFSEPRLIQYERPPSYGVDSFYSRANFTISYSTLEFNEPEWDEYDPTPYGGGYNQTQTYGKPLPPSDAICYPRSSPQPNGELLGGFSYASTPSAYGEKDGHSTKPDDGRKPTDTKEQEQESLDGGADTVTEGTDDNVKDDDDLGKPLEEKLGDVDGKLPEREPRDFDEIPSSDYGRNGGYGHEWNKQVPYIPHGSGLESLDLCESIFGYWPCLAKIERQQKCPVCDEANRNDPWKSTADYLFGSPYGYGEQQDGGSGNYYDRSGSYYQYQHQYLQQ</sequence>
<name>A0A068TUS6_COFCA</name>
<dbReference type="GO" id="GO:0070300">
    <property type="term" value="F:phosphatidic acid binding"/>
    <property type="evidence" value="ECO:0007669"/>
    <property type="project" value="InterPro"/>
</dbReference>
<evidence type="ECO:0000256" key="1">
    <source>
        <dbReference type="SAM" id="MobiDB-lite"/>
    </source>
</evidence>
<feature type="compositionally biased region" description="Basic and acidic residues" evidence="1">
    <location>
        <begin position="163"/>
        <end position="185"/>
    </location>
</feature>
<dbReference type="PANTHER" id="PTHR33971">
    <property type="entry name" value="OS06G0232000 PROTEIN"/>
    <property type="match status" value="1"/>
</dbReference>
<reference evidence="3" key="1">
    <citation type="journal article" date="2014" name="Science">
        <title>The coffee genome provides insight into the convergent evolution of caffeine biosynthesis.</title>
        <authorList>
            <person name="Denoeud F."/>
            <person name="Carretero-Paulet L."/>
            <person name="Dereeper A."/>
            <person name="Droc G."/>
            <person name="Guyot R."/>
            <person name="Pietrella M."/>
            <person name="Zheng C."/>
            <person name="Alberti A."/>
            <person name="Anthony F."/>
            <person name="Aprea G."/>
            <person name="Aury J.M."/>
            <person name="Bento P."/>
            <person name="Bernard M."/>
            <person name="Bocs S."/>
            <person name="Campa C."/>
            <person name="Cenci A."/>
            <person name="Combes M.C."/>
            <person name="Crouzillat D."/>
            <person name="Da Silva C."/>
            <person name="Daddiego L."/>
            <person name="De Bellis F."/>
            <person name="Dussert S."/>
            <person name="Garsmeur O."/>
            <person name="Gayraud T."/>
            <person name="Guignon V."/>
            <person name="Jahn K."/>
            <person name="Jamilloux V."/>
            <person name="Joet T."/>
            <person name="Labadie K."/>
            <person name="Lan T."/>
            <person name="Leclercq J."/>
            <person name="Lepelley M."/>
            <person name="Leroy T."/>
            <person name="Li L.T."/>
            <person name="Librado P."/>
            <person name="Lopez L."/>
            <person name="Munoz A."/>
            <person name="Noel B."/>
            <person name="Pallavicini A."/>
            <person name="Perrotta G."/>
            <person name="Poncet V."/>
            <person name="Pot D."/>
            <person name="Priyono X."/>
            <person name="Rigoreau M."/>
            <person name="Rouard M."/>
            <person name="Rozas J."/>
            <person name="Tranchant-Dubreuil C."/>
            <person name="VanBuren R."/>
            <person name="Zhang Q."/>
            <person name="Andrade A.C."/>
            <person name="Argout X."/>
            <person name="Bertrand B."/>
            <person name="de Kochko A."/>
            <person name="Graziosi G."/>
            <person name="Henry R.J."/>
            <person name="Jayarama X."/>
            <person name="Ming R."/>
            <person name="Nagai C."/>
            <person name="Rounsley S."/>
            <person name="Sankoff D."/>
            <person name="Giuliano G."/>
            <person name="Albert V.A."/>
            <person name="Wincker P."/>
            <person name="Lashermes P."/>
        </authorList>
    </citation>
    <scope>NUCLEOTIDE SEQUENCE [LARGE SCALE GENOMIC DNA]</scope>
    <source>
        <strain evidence="3">cv. DH200-94</strain>
    </source>
</reference>
<dbReference type="PhylomeDB" id="A0A068TUS6"/>
<evidence type="ECO:0000313" key="3">
    <source>
        <dbReference type="Proteomes" id="UP000295252"/>
    </source>
</evidence>
<feature type="compositionally biased region" description="Acidic residues" evidence="1">
    <location>
        <begin position="199"/>
        <end position="209"/>
    </location>
</feature>
<dbReference type="PANTHER" id="PTHR33971:SF3">
    <property type="entry name" value="UBIQUITIN CARBOXYL-TERMINAL HYDROLASE 36"/>
    <property type="match status" value="1"/>
</dbReference>
<dbReference type="STRING" id="49390.A0A068TUS6"/>
<dbReference type="FunCoup" id="A0A068TUS6">
    <property type="interactions" value="255"/>
</dbReference>
<protein>
    <submittedName>
        <fullName evidence="2">Uncharacterized protein</fullName>
    </submittedName>
</protein>
<accession>A0A068TUS6</accession>
<dbReference type="AlphaFoldDB" id="A0A068TUS6"/>
<proteinExistence type="predicted"/>
<organism evidence="2 3">
    <name type="scientific">Coffea canephora</name>
    <name type="common">Robusta coffee</name>
    <dbReference type="NCBI Taxonomy" id="49390"/>
    <lineage>
        <taxon>Eukaryota</taxon>
        <taxon>Viridiplantae</taxon>
        <taxon>Streptophyta</taxon>
        <taxon>Embryophyta</taxon>
        <taxon>Tracheophyta</taxon>
        <taxon>Spermatophyta</taxon>
        <taxon>Magnoliopsida</taxon>
        <taxon>eudicotyledons</taxon>
        <taxon>Gunneridae</taxon>
        <taxon>Pentapetalae</taxon>
        <taxon>asterids</taxon>
        <taxon>lamiids</taxon>
        <taxon>Gentianales</taxon>
        <taxon>Rubiaceae</taxon>
        <taxon>Ixoroideae</taxon>
        <taxon>Gardenieae complex</taxon>
        <taxon>Bertiereae - Coffeeae clade</taxon>
        <taxon>Coffeeae</taxon>
        <taxon>Coffea</taxon>
    </lineage>
</organism>
<dbReference type="OMA" id="EICYPRS"/>
<dbReference type="Gramene" id="CDO99684">
    <property type="protein sequence ID" value="CDO99684"/>
    <property type="gene ID" value="GSCOC_T00029355001"/>
</dbReference>
<keyword evidence="3" id="KW-1185">Reference proteome</keyword>
<dbReference type="InParanoid" id="A0A068TUS6"/>
<dbReference type="Proteomes" id="UP000295252">
    <property type="component" value="Chromosome IV"/>
</dbReference>
<gene>
    <name evidence="2" type="ORF">GSCOC_T00029355001</name>
</gene>
<dbReference type="OrthoDB" id="768992at2759"/>
<dbReference type="InterPro" id="IPR038943">
    <property type="entry name" value="PLDrp1-like"/>
</dbReference>
<feature type="compositionally biased region" description="Basic and acidic residues" evidence="1">
    <location>
        <begin position="210"/>
        <end position="234"/>
    </location>
</feature>
<dbReference type="EMBL" id="HG739088">
    <property type="protein sequence ID" value="CDO99684.1"/>
    <property type="molecule type" value="Genomic_DNA"/>
</dbReference>